<keyword evidence="3" id="KW-1185">Reference proteome</keyword>
<proteinExistence type="predicted"/>
<evidence type="ECO:0000313" key="2">
    <source>
        <dbReference type="EMBL" id="MCE7030152.1"/>
    </source>
</evidence>
<comment type="caution">
    <text evidence="2">The sequence shown here is derived from an EMBL/GenBank/DDBJ whole genome shotgun (WGS) entry which is preliminary data.</text>
</comment>
<evidence type="ECO:0000313" key="3">
    <source>
        <dbReference type="Proteomes" id="UP001139035"/>
    </source>
</evidence>
<feature type="region of interest" description="Disordered" evidence="1">
    <location>
        <begin position="66"/>
        <end position="95"/>
    </location>
</feature>
<reference evidence="2" key="1">
    <citation type="submission" date="2022-01" db="EMBL/GenBank/DDBJ databases">
        <title>Jiella avicenniae sp. nov., a novel endophytic bacterium isolated from bark of Avicennia marina.</title>
        <authorList>
            <person name="Tuo L."/>
        </authorList>
    </citation>
    <scope>NUCLEOTIDE SEQUENCE</scope>
    <source>
        <strain evidence="2">CBK1P-4</strain>
    </source>
</reference>
<organism evidence="2 3">
    <name type="scientific">Jiella avicenniae</name>
    <dbReference type="NCBI Taxonomy" id="2907202"/>
    <lineage>
        <taxon>Bacteria</taxon>
        <taxon>Pseudomonadati</taxon>
        <taxon>Pseudomonadota</taxon>
        <taxon>Alphaproteobacteria</taxon>
        <taxon>Hyphomicrobiales</taxon>
        <taxon>Aurantimonadaceae</taxon>
        <taxon>Jiella</taxon>
    </lineage>
</organism>
<dbReference type="Proteomes" id="UP001139035">
    <property type="component" value="Unassembled WGS sequence"/>
</dbReference>
<evidence type="ECO:0000256" key="1">
    <source>
        <dbReference type="SAM" id="MobiDB-lite"/>
    </source>
</evidence>
<sequence>MDDIFGEGHGYVRPLFRHTAASRLIWSGEKLDEIANHSSMSIEMLIRTYGHDHPEAEMAVVRAFTEGSAGHRKGRSSRERGLESPTKVACFPPAE</sequence>
<dbReference type="EMBL" id="JAJUWU010000021">
    <property type="protein sequence ID" value="MCE7030152.1"/>
    <property type="molecule type" value="Genomic_DNA"/>
</dbReference>
<gene>
    <name evidence="2" type="ORF">LZD57_19360</name>
</gene>
<name>A0A9X1P329_9HYPH</name>
<dbReference type="RefSeq" id="WP_233721230.1">
    <property type="nucleotide sequence ID" value="NZ_JAJUWU010000021.1"/>
</dbReference>
<accession>A0A9X1P329</accession>
<evidence type="ECO:0008006" key="4">
    <source>
        <dbReference type="Google" id="ProtNLM"/>
    </source>
</evidence>
<protein>
    <recommendedName>
        <fullName evidence="4">Phage integrase family protein</fullName>
    </recommendedName>
</protein>
<dbReference type="AlphaFoldDB" id="A0A9X1P329"/>